<evidence type="ECO:0000256" key="1">
    <source>
        <dbReference type="ARBA" id="ARBA00003234"/>
    </source>
</evidence>
<evidence type="ECO:0000313" key="17">
    <source>
        <dbReference type="EMBL" id="HIU98653.1"/>
    </source>
</evidence>
<dbReference type="PROSITE" id="PS01278">
    <property type="entry name" value="MTTASE_RADICAL"/>
    <property type="match status" value="1"/>
</dbReference>
<dbReference type="InterPro" id="IPR002792">
    <property type="entry name" value="TRAM_dom"/>
</dbReference>
<feature type="binding site" evidence="13">
    <location>
        <position position="172"/>
    </location>
    <ligand>
        <name>[4Fe-4S] cluster</name>
        <dbReference type="ChEBI" id="CHEBI:49883"/>
        <label>2</label>
        <note>4Fe-4S-S-AdoMet</note>
    </ligand>
</feature>
<dbReference type="InterPro" id="IPR020612">
    <property type="entry name" value="Methylthiotransferase_CS"/>
</dbReference>
<dbReference type="NCBIfam" id="TIGR00089">
    <property type="entry name" value="MiaB/RimO family radical SAM methylthiotransferase"/>
    <property type="match status" value="1"/>
</dbReference>
<evidence type="ECO:0000256" key="7">
    <source>
        <dbReference type="ARBA" id="ARBA00023014"/>
    </source>
</evidence>
<keyword evidence="3 13" id="KW-0808">Transferase</keyword>
<evidence type="ECO:0000256" key="2">
    <source>
        <dbReference type="ARBA" id="ARBA00022485"/>
    </source>
</evidence>
<dbReference type="EC" id="2.8.4.3" evidence="8 13"/>
<comment type="function">
    <text evidence="1 13">Catalyzes the methylthiolation of N6-(dimethylallyl)adenosine (i(6)A), leading to the formation of 2-methylthio-N6-(dimethylallyl)adenosine (ms(2)i(6)A) at position 37 in tRNAs that read codons beginning with uridine.</text>
</comment>
<gene>
    <name evidence="13 17" type="primary">miaB</name>
    <name evidence="17" type="ORF">IAC73_02275</name>
</gene>
<dbReference type="PANTHER" id="PTHR43020">
    <property type="entry name" value="CDK5 REGULATORY SUBUNIT-ASSOCIATED PROTEIN 1"/>
    <property type="match status" value="1"/>
</dbReference>
<evidence type="ECO:0000256" key="9">
    <source>
        <dbReference type="ARBA" id="ARBA00051425"/>
    </source>
</evidence>
<dbReference type="SUPFAM" id="SSF102114">
    <property type="entry name" value="Radical SAM enzymes"/>
    <property type="match status" value="1"/>
</dbReference>
<dbReference type="GO" id="GO:0035597">
    <property type="term" value="F:tRNA-2-methylthio-N(6)-dimethylallyladenosine(37) synthase activity"/>
    <property type="evidence" value="ECO:0007669"/>
    <property type="project" value="UniProtKB-EC"/>
</dbReference>
<evidence type="ECO:0000256" key="8">
    <source>
        <dbReference type="ARBA" id="ARBA00033765"/>
    </source>
</evidence>
<comment type="subunit">
    <text evidence="13">Monomer.</text>
</comment>
<dbReference type="AlphaFoldDB" id="A0A9D1N9N7"/>
<evidence type="ECO:0000256" key="5">
    <source>
        <dbReference type="ARBA" id="ARBA00022723"/>
    </source>
</evidence>
<dbReference type="SFLD" id="SFLDF00273">
    <property type="entry name" value="(dimethylallyl)adenosine_tRNA"/>
    <property type="match status" value="1"/>
</dbReference>
<dbReference type="HAMAP" id="MF_01864">
    <property type="entry name" value="tRNA_metthiotr_MiaB"/>
    <property type="match status" value="1"/>
</dbReference>
<dbReference type="InterPro" id="IPR006463">
    <property type="entry name" value="MiaB_methiolase"/>
</dbReference>
<name>A0A9D1N9N7_9FIRM</name>
<dbReference type="SFLD" id="SFLDS00029">
    <property type="entry name" value="Radical_SAM"/>
    <property type="match status" value="1"/>
</dbReference>
<dbReference type="SFLD" id="SFLDG01082">
    <property type="entry name" value="B12-binding_domain_containing"/>
    <property type="match status" value="1"/>
</dbReference>
<organism evidence="17 18">
    <name type="scientific">Candidatus Limadaptatus stercoripullorum</name>
    <dbReference type="NCBI Taxonomy" id="2840846"/>
    <lineage>
        <taxon>Bacteria</taxon>
        <taxon>Bacillati</taxon>
        <taxon>Bacillota</taxon>
        <taxon>Clostridia</taxon>
        <taxon>Eubacteriales</taxon>
        <taxon>Candidatus Limadaptatus</taxon>
    </lineage>
</organism>
<comment type="cofactor">
    <cofactor evidence="13">
        <name>[4Fe-4S] cluster</name>
        <dbReference type="ChEBI" id="CHEBI:49883"/>
    </cofactor>
    <text evidence="13">Binds 2 [4Fe-4S] clusters. One cluster is coordinated with 3 cysteines and an exchangeable S-adenosyl-L-methionine.</text>
</comment>
<dbReference type="Pfam" id="PF00919">
    <property type="entry name" value="UPF0004"/>
    <property type="match status" value="1"/>
</dbReference>
<evidence type="ECO:0000259" key="16">
    <source>
        <dbReference type="PROSITE" id="PS51918"/>
    </source>
</evidence>
<dbReference type="SMART" id="SM00729">
    <property type="entry name" value="Elp3"/>
    <property type="match status" value="1"/>
</dbReference>
<keyword evidence="6 13" id="KW-0408">Iron</keyword>
<feature type="binding site" evidence="13">
    <location>
        <position position="169"/>
    </location>
    <ligand>
        <name>[4Fe-4S] cluster</name>
        <dbReference type="ChEBI" id="CHEBI:49883"/>
        <label>2</label>
        <note>4Fe-4S-S-AdoMet</note>
    </ligand>
</feature>
<keyword evidence="13" id="KW-0963">Cytoplasm</keyword>
<dbReference type="InterPro" id="IPR058240">
    <property type="entry name" value="rSAM_sf"/>
</dbReference>
<accession>A0A9D1N9N7</accession>
<dbReference type="GO" id="GO:0005829">
    <property type="term" value="C:cytosol"/>
    <property type="evidence" value="ECO:0007669"/>
    <property type="project" value="TreeGrafter"/>
</dbReference>
<sequence>MKYKIVTYGCQMNVHESEKLAGLLARAGYECTQNSEEADVLVFNTCCIRDTAERRALGNIGVTKALKRRNPSLIVAVCGCMPQQEGAAERIAAHYPYIDIILGTRNISRLPAEIERVLAARAAQKRKGRRTAATDMPEDYLSADEATPTLRTSYPNAWVNIIYGCNNFCTYCIVPYVRGREISRSEDAVLDEVKRAVDEGYGEITLLGQNVNSYGHDLGGGENFARLLRKIDRIPGKFRVRFMTSHPKDLTREVAEAMAESDKICRALHLPVQSGSDRVLRDMNRRYTREKYLAEIAMLRDLMPDIGLTTDIMVGFPTETEEDFQGTMSLVREVGYLNAFTFIYSPRKGTPAAAMPQLPYEIKKRRIGELIALQNSVTKELSERFVGGCYEVLAEDIADGPSGKNGMICGRTDGGRLVNFKGSPEDIGKFFRVRITSSRSASLFGEAEEKL</sequence>
<evidence type="ECO:0000256" key="13">
    <source>
        <dbReference type="HAMAP-Rule" id="MF_01864"/>
    </source>
</evidence>
<dbReference type="PANTHER" id="PTHR43020:SF2">
    <property type="entry name" value="MITOCHONDRIAL TRNA METHYLTHIOTRANSFERASE CDK5RAP1"/>
    <property type="match status" value="1"/>
</dbReference>
<dbReference type="PROSITE" id="PS51449">
    <property type="entry name" value="MTTASE_N"/>
    <property type="match status" value="1"/>
</dbReference>
<evidence type="ECO:0000259" key="14">
    <source>
        <dbReference type="PROSITE" id="PS50926"/>
    </source>
</evidence>
<keyword evidence="5 13" id="KW-0479">Metal-binding</keyword>
<dbReference type="InterPro" id="IPR005839">
    <property type="entry name" value="Methylthiotransferase"/>
</dbReference>
<dbReference type="Pfam" id="PF01938">
    <property type="entry name" value="TRAM"/>
    <property type="match status" value="1"/>
</dbReference>
<comment type="similarity">
    <text evidence="13">Belongs to the methylthiotransferase family. MiaB subfamily.</text>
</comment>
<dbReference type="PROSITE" id="PS51918">
    <property type="entry name" value="RADICAL_SAM"/>
    <property type="match status" value="1"/>
</dbReference>
<keyword evidence="7 13" id="KW-0411">Iron-sulfur</keyword>
<reference evidence="17" key="2">
    <citation type="journal article" date="2021" name="PeerJ">
        <title>Extensive microbial diversity within the chicken gut microbiome revealed by metagenomics and culture.</title>
        <authorList>
            <person name="Gilroy R."/>
            <person name="Ravi A."/>
            <person name="Getino M."/>
            <person name="Pursley I."/>
            <person name="Horton D.L."/>
            <person name="Alikhan N.F."/>
            <person name="Baker D."/>
            <person name="Gharbi K."/>
            <person name="Hall N."/>
            <person name="Watson M."/>
            <person name="Adriaenssens E.M."/>
            <person name="Foster-Nyarko E."/>
            <person name="Jarju S."/>
            <person name="Secka A."/>
            <person name="Antonio M."/>
            <person name="Oren A."/>
            <person name="Chaudhuri R.R."/>
            <person name="La Ragione R."/>
            <person name="Hildebrand F."/>
            <person name="Pallen M.J."/>
        </authorList>
    </citation>
    <scope>NUCLEOTIDE SEQUENCE</scope>
    <source>
        <strain evidence="17">10406</strain>
    </source>
</reference>
<evidence type="ECO:0000256" key="12">
    <source>
        <dbReference type="ARBA" id="ARBA00081141"/>
    </source>
</evidence>
<evidence type="ECO:0000256" key="4">
    <source>
        <dbReference type="ARBA" id="ARBA00022691"/>
    </source>
</evidence>
<evidence type="ECO:0000256" key="10">
    <source>
        <dbReference type="ARBA" id="ARBA00068570"/>
    </source>
</evidence>
<feature type="binding site" evidence="13">
    <location>
        <position position="80"/>
    </location>
    <ligand>
        <name>[4Fe-4S] cluster</name>
        <dbReference type="ChEBI" id="CHEBI:49883"/>
        <label>1</label>
    </ligand>
</feature>
<dbReference type="InterPro" id="IPR006638">
    <property type="entry name" value="Elp3/MiaA/NifB-like_rSAM"/>
</dbReference>
<dbReference type="InterPro" id="IPR023404">
    <property type="entry name" value="rSAM_horseshoe"/>
</dbReference>
<dbReference type="InterPro" id="IPR038135">
    <property type="entry name" value="Methylthiotransferase_N_sf"/>
</dbReference>
<comment type="subcellular location">
    <subcellularLocation>
        <location evidence="13">Cytoplasm</location>
    </subcellularLocation>
</comment>
<evidence type="ECO:0000256" key="3">
    <source>
        <dbReference type="ARBA" id="ARBA00022679"/>
    </source>
</evidence>
<protein>
    <recommendedName>
        <fullName evidence="10 13">tRNA-2-methylthio-N(6)-dimethylallyladenosine synthase</fullName>
        <ecNumber evidence="8 13">2.8.4.3</ecNumber>
    </recommendedName>
    <alternativeName>
        <fullName evidence="12 13">(Dimethylallyl)adenosine tRNA methylthiotransferase MiaB</fullName>
    </alternativeName>
    <alternativeName>
        <fullName evidence="11 13">tRNA-i(6)A37 methylthiotransferase</fullName>
    </alternativeName>
</protein>
<feature type="domain" description="Radical SAM core" evidence="16">
    <location>
        <begin position="151"/>
        <end position="380"/>
    </location>
</feature>
<keyword evidence="4 13" id="KW-0949">S-adenosyl-L-methionine</keyword>
<feature type="domain" description="MTTase N-terminal" evidence="15">
    <location>
        <begin position="1"/>
        <end position="119"/>
    </location>
</feature>
<keyword evidence="2 13" id="KW-0004">4Fe-4S</keyword>
<dbReference type="Gene3D" id="3.40.50.12160">
    <property type="entry name" value="Methylthiotransferase, N-terminal domain"/>
    <property type="match status" value="1"/>
</dbReference>
<dbReference type="Pfam" id="PF04055">
    <property type="entry name" value="Radical_SAM"/>
    <property type="match status" value="1"/>
</dbReference>
<dbReference type="InterPro" id="IPR007197">
    <property type="entry name" value="rSAM"/>
</dbReference>
<evidence type="ECO:0000256" key="6">
    <source>
        <dbReference type="ARBA" id="ARBA00023004"/>
    </source>
</evidence>
<comment type="catalytic activity">
    <reaction evidence="9 13">
        <text>N(6)-dimethylallyladenosine(37) in tRNA + (sulfur carrier)-SH + AH2 + 2 S-adenosyl-L-methionine = 2-methylsulfanyl-N(6)-dimethylallyladenosine(37) in tRNA + (sulfur carrier)-H + 5'-deoxyadenosine + L-methionine + A + S-adenosyl-L-homocysteine + 2 H(+)</text>
        <dbReference type="Rhea" id="RHEA:37067"/>
        <dbReference type="Rhea" id="RHEA-COMP:10375"/>
        <dbReference type="Rhea" id="RHEA-COMP:10376"/>
        <dbReference type="Rhea" id="RHEA-COMP:14737"/>
        <dbReference type="Rhea" id="RHEA-COMP:14739"/>
        <dbReference type="ChEBI" id="CHEBI:13193"/>
        <dbReference type="ChEBI" id="CHEBI:15378"/>
        <dbReference type="ChEBI" id="CHEBI:17319"/>
        <dbReference type="ChEBI" id="CHEBI:17499"/>
        <dbReference type="ChEBI" id="CHEBI:29917"/>
        <dbReference type="ChEBI" id="CHEBI:57844"/>
        <dbReference type="ChEBI" id="CHEBI:57856"/>
        <dbReference type="ChEBI" id="CHEBI:59789"/>
        <dbReference type="ChEBI" id="CHEBI:64428"/>
        <dbReference type="ChEBI" id="CHEBI:74415"/>
        <dbReference type="ChEBI" id="CHEBI:74417"/>
        <dbReference type="EC" id="2.8.4.3"/>
    </reaction>
</comment>
<feature type="binding site" evidence="13">
    <location>
        <position position="165"/>
    </location>
    <ligand>
        <name>[4Fe-4S] cluster</name>
        <dbReference type="ChEBI" id="CHEBI:49883"/>
        <label>2</label>
        <note>4Fe-4S-S-AdoMet</note>
    </ligand>
</feature>
<dbReference type="Proteomes" id="UP000886857">
    <property type="component" value="Unassembled WGS sequence"/>
</dbReference>
<dbReference type="PROSITE" id="PS50926">
    <property type="entry name" value="TRAM"/>
    <property type="match status" value="1"/>
</dbReference>
<dbReference type="FunFam" id="3.80.30.20:FF:000001">
    <property type="entry name" value="tRNA-2-methylthio-N(6)-dimethylallyladenosine synthase 2"/>
    <property type="match status" value="1"/>
</dbReference>
<feature type="binding site" evidence="13">
    <location>
        <position position="10"/>
    </location>
    <ligand>
        <name>[4Fe-4S] cluster</name>
        <dbReference type="ChEBI" id="CHEBI:49883"/>
        <label>1</label>
    </ligand>
</feature>
<dbReference type="NCBIfam" id="TIGR01574">
    <property type="entry name" value="miaB-methiolase"/>
    <property type="match status" value="1"/>
</dbReference>
<feature type="domain" description="TRAM" evidence="14">
    <location>
        <begin position="383"/>
        <end position="449"/>
    </location>
</feature>
<reference evidence="17" key="1">
    <citation type="submission" date="2020-10" db="EMBL/GenBank/DDBJ databases">
        <authorList>
            <person name="Gilroy R."/>
        </authorList>
    </citation>
    <scope>NUCLEOTIDE SEQUENCE</scope>
    <source>
        <strain evidence="17">10406</strain>
    </source>
</reference>
<dbReference type="GO" id="GO:0051539">
    <property type="term" value="F:4 iron, 4 sulfur cluster binding"/>
    <property type="evidence" value="ECO:0007669"/>
    <property type="project" value="UniProtKB-UniRule"/>
</dbReference>
<proteinExistence type="inferred from homology"/>
<evidence type="ECO:0000259" key="15">
    <source>
        <dbReference type="PROSITE" id="PS51449"/>
    </source>
</evidence>
<dbReference type="GO" id="GO:0046872">
    <property type="term" value="F:metal ion binding"/>
    <property type="evidence" value="ECO:0007669"/>
    <property type="project" value="UniProtKB-KW"/>
</dbReference>
<dbReference type="EMBL" id="DVOE01000033">
    <property type="protein sequence ID" value="HIU98653.1"/>
    <property type="molecule type" value="Genomic_DNA"/>
</dbReference>
<evidence type="ECO:0000313" key="18">
    <source>
        <dbReference type="Proteomes" id="UP000886857"/>
    </source>
</evidence>
<feature type="binding site" evidence="13">
    <location>
        <position position="46"/>
    </location>
    <ligand>
        <name>[4Fe-4S] cluster</name>
        <dbReference type="ChEBI" id="CHEBI:49883"/>
        <label>1</label>
    </ligand>
</feature>
<dbReference type="SFLD" id="SFLDG01061">
    <property type="entry name" value="methylthiotransferase"/>
    <property type="match status" value="1"/>
</dbReference>
<keyword evidence="13" id="KW-0819">tRNA processing</keyword>
<dbReference type="InterPro" id="IPR013848">
    <property type="entry name" value="Methylthiotransferase_N"/>
</dbReference>
<evidence type="ECO:0000256" key="11">
    <source>
        <dbReference type="ARBA" id="ARBA00080698"/>
    </source>
</evidence>
<dbReference type="CDD" id="cd01335">
    <property type="entry name" value="Radical_SAM"/>
    <property type="match status" value="1"/>
</dbReference>
<dbReference type="Gene3D" id="3.80.30.20">
    <property type="entry name" value="tm_1862 like domain"/>
    <property type="match status" value="1"/>
</dbReference>
<comment type="caution">
    <text evidence="17">The sequence shown here is derived from an EMBL/GenBank/DDBJ whole genome shotgun (WGS) entry which is preliminary data.</text>
</comment>
<dbReference type="FunFam" id="3.40.50.12160:FF:000003">
    <property type="entry name" value="CDK5 regulatory subunit-associated protein 1"/>
    <property type="match status" value="1"/>
</dbReference>